<sequence length="301" mass="35003">MAKRAILGLSLEGDDTGTAFKNLYSGWRDSNSESKESFLQLFTSFRDRKILADLDGGALKLYLYYCFAAKNLTGESWYSVEKITEYFGKQQKRTIEKWNKELREKELIHRERIDKKSHTTFLIPYSNVILDLEPPQESPTEDQGLLDYFIERLKRLEVVYGQIIGVYHLFQWVKKKGGLLGGANKHFLFIVTKRGNEVVIGHRYELSDFDEYGVSRLDFGDAQRFESPFRWDNQHVQGLAFEHTIRLLRAPRSAMKAWLELTKELADNASRIYTLQALEYGLTAEVLEDEQEDDDTDDQSE</sequence>
<keyword evidence="2" id="KW-1185">Reference proteome</keyword>
<evidence type="ECO:0000313" key="2">
    <source>
        <dbReference type="Proteomes" id="UP001141950"/>
    </source>
</evidence>
<accession>A0A9X2MV50</accession>
<gene>
    <name evidence="1" type="ORF">NQZ67_24850</name>
</gene>
<dbReference type="EMBL" id="JANIPJ010000023">
    <property type="protein sequence ID" value="MCR2807120.1"/>
    <property type="molecule type" value="Genomic_DNA"/>
</dbReference>
<comment type="caution">
    <text evidence="1">The sequence shown here is derived from an EMBL/GenBank/DDBJ whole genome shotgun (WGS) entry which is preliminary data.</text>
</comment>
<dbReference type="RefSeq" id="WP_257451290.1">
    <property type="nucleotide sequence ID" value="NZ_JANIPJ010000023.1"/>
</dbReference>
<organism evidence="1 2">
    <name type="scientific">Paenibacillus soyae</name>
    <dbReference type="NCBI Taxonomy" id="2969249"/>
    <lineage>
        <taxon>Bacteria</taxon>
        <taxon>Bacillati</taxon>
        <taxon>Bacillota</taxon>
        <taxon>Bacilli</taxon>
        <taxon>Bacillales</taxon>
        <taxon>Paenibacillaceae</taxon>
        <taxon>Paenibacillus</taxon>
    </lineage>
</organism>
<name>A0A9X2MV50_9BACL</name>
<protein>
    <submittedName>
        <fullName evidence="1">Uncharacterized protein</fullName>
    </submittedName>
</protein>
<dbReference type="AlphaFoldDB" id="A0A9X2MV50"/>
<reference evidence="1" key="1">
    <citation type="submission" date="2022-08" db="EMBL/GenBank/DDBJ databases">
        <title>The genomic sequence of strain Paenibacillus sp. SCIV0701.</title>
        <authorList>
            <person name="Zhao H."/>
        </authorList>
    </citation>
    <scope>NUCLEOTIDE SEQUENCE</scope>
    <source>
        <strain evidence="1">SCIV0701</strain>
    </source>
</reference>
<dbReference type="Proteomes" id="UP001141950">
    <property type="component" value="Unassembled WGS sequence"/>
</dbReference>
<evidence type="ECO:0000313" key="1">
    <source>
        <dbReference type="EMBL" id="MCR2807120.1"/>
    </source>
</evidence>
<proteinExistence type="predicted"/>